<evidence type="ECO:0000256" key="2">
    <source>
        <dbReference type="ARBA" id="ARBA00023015"/>
    </source>
</evidence>
<dbReference type="PANTHER" id="PTHR31541">
    <property type="entry name" value="B3 DOMAIN PLANT PROTEIN-RELATED"/>
    <property type="match status" value="1"/>
</dbReference>
<proteinExistence type="predicted"/>
<protein>
    <recommendedName>
        <fullName evidence="9">TF-B3 domain-containing protein</fullName>
    </recommendedName>
</protein>
<sequence length="274" mass="31770">MKIIIKNVRKIFTDGSMIKTNHVVPSSIQPPIYVEGKFCINLSDIMIMPEKQLNLELPKLPSKKRWFVLYRRTLTMANSAATTTHHQGHTKITDDIPISKRKYYSDNDDNKDDKDRAKRLKKGVHSSTTVGPELPEEYNQIILGRLNGKELTLLIQKSLNASDIKCDKSILSLPRDETLRKNILEPNEIENLERDSTLTLPLLDQKCLEWWKIPKEESYVPKTNWNEIVAQNRLVVGDQVQVWSFRANKDKKKNQLHLALVLVKRDEYQNDDGR</sequence>
<keyword evidence="4" id="KW-0804">Transcription</keyword>
<keyword evidence="3" id="KW-0238">DNA-binding</keyword>
<comment type="subcellular location">
    <subcellularLocation>
        <location evidence="1">Nucleus</location>
    </subcellularLocation>
</comment>
<evidence type="ECO:0000313" key="8">
    <source>
        <dbReference type="Proteomes" id="UP001457282"/>
    </source>
</evidence>
<dbReference type="InterPro" id="IPR005508">
    <property type="entry name" value="At2g31720-like"/>
</dbReference>
<dbReference type="GO" id="GO:0003677">
    <property type="term" value="F:DNA binding"/>
    <property type="evidence" value="ECO:0007669"/>
    <property type="project" value="UniProtKB-KW"/>
</dbReference>
<gene>
    <name evidence="7" type="ORF">M0R45_034562</name>
</gene>
<dbReference type="InterPro" id="IPR015300">
    <property type="entry name" value="DNA-bd_pseudobarrel_sf"/>
</dbReference>
<evidence type="ECO:0000256" key="4">
    <source>
        <dbReference type="ARBA" id="ARBA00023163"/>
    </source>
</evidence>
<dbReference type="Gene3D" id="2.40.330.10">
    <property type="entry name" value="DNA-binding pseudobarrel domain"/>
    <property type="match status" value="1"/>
</dbReference>
<comment type="caution">
    <text evidence="7">The sequence shown here is derived from an EMBL/GenBank/DDBJ whole genome shotgun (WGS) entry which is preliminary data.</text>
</comment>
<evidence type="ECO:0000256" key="1">
    <source>
        <dbReference type="ARBA" id="ARBA00004123"/>
    </source>
</evidence>
<dbReference type="GO" id="GO:0005634">
    <property type="term" value="C:nucleus"/>
    <property type="evidence" value="ECO:0007669"/>
    <property type="project" value="UniProtKB-SubCell"/>
</dbReference>
<evidence type="ECO:0000313" key="7">
    <source>
        <dbReference type="EMBL" id="KAK9910606.1"/>
    </source>
</evidence>
<evidence type="ECO:0008006" key="9">
    <source>
        <dbReference type="Google" id="ProtNLM"/>
    </source>
</evidence>
<keyword evidence="2" id="KW-0805">Transcription regulation</keyword>
<accession>A0AAW1VRF6</accession>
<evidence type="ECO:0000256" key="5">
    <source>
        <dbReference type="ARBA" id="ARBA00023242"/>
    </source>
</evidence>
<dbReference type="SUPFAM" id="SSF101936">
    <property type="entry name" value="DNA-binding pseudobarrel domain"/>
    <property type="match status" value="1"/>
</dbReference>
<dbReference type="PANTHER" id="PTHR31541:SF25">
    <property type="entry name" value="GAMMA-GLIADIN B"/>
    <property type="match status" value="1"/>
</dbReference>
<evidence type="ECO:0000256" key="6">
    <source>
        <dbReference type="SAM" id="MobiDB-lite"/>
    </source>
</evidence>
<keyword evidence="8" id="KW-1185">Reference proteome</keyword>
<reference evidence="7 8" key="1">
    <citation type="journal article" date="2023" name="G3 (Bethesda)">
        <title>A chromosome-length genome assembly and annotation of blackberry (Rubus argutus, cv. 'Hillquist').</title>
        <authorList>
            <person name="Bruna T."/>
            <person name="Aryal R."/>
            <person name="Dudchenko O."/>
            <person name="Sargent D.J."/>
            <person name="Mead D."/>
            <person name="Buti M."/>
            <person name="Cavallini A."/>
            <person name="Hytonen T."/>
            <person name="Andres J."/>
            <person name="Pham M."/>
            <person name="Weisz D."/>
            <person name="Mascagni F."/>
            <person name="Usai G."/>
            <person name="Natali L."/>
            <person name="Bassil N."/>
            <person name="Fernandez G.E."/>
            <person name="Lomsadze A."/>
            <person name="Armour M."/>
            <person name="Olukolu B."/>
            <person name="Poorten T."/>
            <person name="Britton C."/>
            <person name="Davik J."/>
            <person name="Ashrafi H."/>
            <person name="Aiden E.L."/>
            <person name="Borodovsky M."/>
            <person name="Worthington M."/>
        </authorList>
    </citation>
    <scope>NUCLEOTIDE SEQUENCE [LARGE SCALE GENOMIC DNA]</scope>
    <source>
        <strain evidence="7">PI 553951</strain>
    </source>
</reference>
<dbReference type="EMBL" id="JBEDUW010000007">
    <property type="protein sequence ID" value="KAK9910606.1"/>
    <property type="molecule type" value="Genomic_DNA"/>
</dbReference>
<dbReference type="Proteomes" id="UP001457282">
    <property type="component" value="Unassembled WGS sequence"/>
</dbReference>
<feature type="region of interest" description="Disordered" evidence="6">
    <location>
        <begin position="103"/>
        <end position="129"/>
    </location>
</feature>
<keyword evidence="5" id="KW-0539">Nucleus</keyword>
<evidence type="ECO:0000256" key="3">
    <source>
        <dbReference type="ARBA" id="ARBA00023125"/>
    </source>
</evidence>
<name>A0AAW1VRF6_RUBAR</name>
<dbReference type="AlphaFoldDB" id="A0AAW1VRF6"/>
<organism evidence="7 8">
    <name type="scientific">Rubus argutus</name>
    <name type="common">Southern blackberry</name>
    <dbReference type="NCBI Taxonomy" id="59490"/>
    <lineage>
        <taxon>Eukaryota</taxon>
        <taxon>Viridiplantae</taxon>
        <taxon>Streptophyta</taxon>
        <taxon>Embryophyta</taxon>
        <taxon>Tracheophyta</taxon>
        <taxon>Spermatophyta</taxon>
        <taxon>Magnoliopsida</taxon>
        <taxon>eudicotyledons</taxon>
        <taxon>Gunneridae</taxon>
        <taxon>Pentapetalae</taxon>
        <taxon>rosids</taxon>
        <taxon>fabids</taxon>
        <taxon>Rosales</taxon>
        <taxon>Rosaceae</taxon>
        <taxon>Rosoideae</taxon>
        <taxon>Rosoideae incertae sedis</taxon>
        <taxon>Rubus</taxon>
    </lineage>
</organism>